<feature type="domain" description="Major tropism determinant second" evidence="2">
    <location>
        <begin position="220"/>
        <end position="296"/>
    </location>
</feature>
<evidence type="ECO:0000259" key="2">
    <source>
        <dbReference type="Pfam" id="PF21916"/>
    </source>
</evidence>
<sequence length="516" mass="55447">MSDYRTYITETGFGLERDAKFNNTHVDHAVLVIGDGALPDADSPAAQTDLVNQIRSYAITIEKDPTDTNVWIARAEIPASDGGFTIREAGIKTAAGDLYAYARQAGDYKPLLEEGQGKSYTIRLKFVPGNADAIQIKIDPSVQFATPTDLGNAVSEHENKTNPHGQYQLKSDADASVDKVTADILSTNQALSDAGSMINILKSQLTSSFGKSVVSEPAFRIDTGTLKVYADLSVGVNGEFYQYSEGTELVLPTMSLGTDYAIYATPDGLVVSANFTVPDGYTALTSRRVGGFHYQDGVINEYSIYDVKYKPGVRDPRGMARSPMGIWADIYLLNTAPDINGTSAYNVTIADGSSPPKVPVIWGGDGTAQYDDFSQYTASRVLAAYGKRPPISHEFEQLAFGSVDGYAVSTDPATTQYDASTTSMIGCVGVSGVAWQWGFERWDRGNGSSGYVWYEADTNGEGQVYTAGSSGVGASLFGGYWGESGYAGSRASSWRLEPWSSSNYIAARGVCDHFES</sequence>
<dbReference type="SUPFAM" id="SSF56436">
    <property type="entry name" value="C-type lectin-like"/>
    <property type="match status" value="1"/>
</dbReference>
<dbReference type="Gene3D" id="2.80.20.10">
    <property type="entry name" value="Tail fiber receptor-binding protein"/>
    <property type="match status" value="1"/>
</dbReference>
<dbReference type="InterPro" id="IPR016187">
    <property type="entry name" value="CTDL_fold"/>
</dbReference>
<accession>A0A934JZC5</accession>
<comment type="caution">
    <text evidence="3">The sequence shown here is derived from an EMBL/GenBank/DDBJ whole genome shotgun (WGS) entry which is preliminary data.</text>
</comment>
<dbReference type="Gene3D" id="3.90.1580.10">
    <property type="entry name" value="paralog of FGE (formylglycine-generating enzyme)"/>
    <property type="match status" value="1"/>
</dbReference>
<name>A0A934JZC5_9GAMM</name>
<dbReference type="Pfam" id="PF12571">
    <property type="entry name" value="Phage_tail_fib"/>
    <property type="match status" value="1"/>
</dbReference>
<dbReference type="InterPro" id="IPR051934">
    <property type="entry name" value="Phage_Tail_Fiber_Structural"/>
</dbReference>
<dbReference type="PANTHER" id="PTHR35191:SF1">
    <property type="entry name" value="PROPHAGE SIDE TAIL FIBER PROTEIN HOMOLOG STFQ-RELATED"/>
    <property type="match status" value="1"/>
</dbReference>
<evidence type="ECO:0000313" key="3">
    <source>
        <dbReference type="EMBL" id="MBJ7539899.1"/>
    </source>
</evidence>
<keyword evidence="4" id="KW-1185">Reference proteome</keyword>
<dbReference type="RefSeq" id="WP_199470294.1">
    <property type="nucleotide sequence ID" value="NZ_JAEMNX010000034.1"/>
</dbReference>
<dbReference type="InterPro" id="IPR054114">
    <property type="entry name" value="Mtd_2nd"/>
</dbReference>
<dbReference type="InterPro" id="IPR022225">
    <property type="entry name" value="Phage_tail_fibre_N"/>
</dbReference>
<dbReference type="Proteomes" id="UP000628710">
    <property type="component" value="Unassembled WGS sequence"/>
</dbReference>
<dbReference type="InterPro" id="IPR042095">
    <property type="entry name" value="SUMF_sf"/>
</dbReference>
<evidence type="ECO:0000259" key="1">
    <source>
        <dbReference type="Pfam" id="PF12571"/>
    </source>
</evidence>
<organism evidence="3 4">
    <name type="scientific">Marinomonas transparens</name>
    <dbReference type="NCBI Taxonomy" id="2795388"/>
    <lineage>
        <taxon>Bacteria</taxon>
        <taxon>Pseudomonadati</taxon>
        <taxon>Pseudomonadota</taxon>
        <taxon>Gammaproteobacteria</taxon>
        <taxon>Oceanospirillales</taxon>
        <taxon>Oceanospirillaceae</taxon>
        <taxon>Marinomonas</taxon>
    </lineage>
</organism>
<dbReference type="SUPFAM" id="SSF141658">
    <property type="entry name" value="Bacteriophage trimeric proteins domain"/>
    <property type="match status" value="1"/>
</dbReference>
<gene>
    <name evidence="3" type="ORF">I8J31_19685</name>
</gene>
<dbReference type="Pfam" id="PF21916">
    <property type="entry name" value="mtd_2nd"/>
    <property type="match status" value="1"/>
</dbReference>
<evidence type="ECO:0000313" key="4">
    <source>
        <dbReference type="Proteomes" id="UP000628710"/>
    </source>
</evidence>
<protein>
    <submittedName>
        <fullName evidence="3">Phage tail protein</fullName>
    </submittedName>
</protein>
<feature type="domain" description="Phage tail fibre protein N-terminal" evidence="1">
    <location>
        <begin position="1"/>
        <end position="146"/>
    </location>
</feature>
<reference evidence="3" key="1">
    <citation type="submission" date="2020-12" db="EMBL/GenBank/DDBJ databases">
        <title>Marinomonas arctica sp. nov., a psychrotolerant bacterium isolated from the Arctic.</title>
        <authorList>
            <person name="Zhang Y."/>
        </authorList>
    </citation>
    <scope>NUCLEOTIDE SEQUENCE</scope>
    <source>
        <strain evidence="3">C1424</strain>
    </source>
</reference>
<proteinExistence type="predicted"/>
<dbReference type="AlphaFoldDB" id="A0A934JZC5"/>
<dbReference type="EMBL" id="JAEMNX010000034">
    <property type="protein sequence ID" value="MBJ7539899.1"/>
    <property type="molecule type" value="Genomic_DNA"/>
</dbReference>
<dbReference type="PANTHER" id="PTHR35191">
    <property type="entry name" value="PROPHAGE SIDE TAIL FIBER PROTEIN HOMOLOG STFQ-RELATED"/>
    <property type="match status" value="1"/>
</dbReference>
<feature type="non-terminal residue" evidence="3">
    <location>
        <position position="516"/>
    </location>
</feature>